<comment type="caution">
    <text evidence="1">The sequence shown here is derived from an EMBL/GenBank/DDBJ whole genome shotgun (WGS) entry which is preliminary data.</text>
</comment>
<reference evidence="1 2" key="1">
    <citation type="submission" date="2024-06" db="EMBL/GenBank/DDBJ databases">
        <title>Genomic Encyclopedia of Type Strains, Phase IV (KMG-IV): sequencing the most valuable type-strain genomes for metagenomic binning, comparative biology and taxonomic classification.</title>
        <authorList>
            <person name="Goeker M."/>
        </authorList>
    </citation>
    <scope>NUCLEOTIDE SEQUENCE [LARGE SCALE GENOMIC DNA]</scope>
    <source>
        <strain evidence="1 2">DSM 23520</strain>
    </source>
</reference>
<dbReference type="RefSeq" id="WP_354221857.1">
    <property type="nucleotide sequence ID" value="NZ_JBEPMX010000023.1"/>
</dbReference>
<keyword evidence="2" id="KW-1185">Reference proteome</keyword>
<evidence type="ECO:0000313" key="2">
    <source>
        <dbReference type="Proteomes" id="UP001549167"/>
    </source>
</evidence>
<dbReference type="EMBL" id="JBEPMX010000023">
    <property type="protein sequence ID" value="MET3684478.1"/>
    <property type="molecule type" value="Genomic_DNA"/>
</dbReference>
<evidence type="ECO:0008006" key="3">
    <source>
        <dbReference type="Google" id="ProtNLM"/>
    </source>
</evidence>
<name>A0ABV2KY27_9BACI</name>
<evidence type="ECO:0000313" key="1">
    <source>
        <dbReference type="EMBL" id="MET3684478.1"/>
    </source>
</evidence>
<organism evidence="1 2">
    <name type="scientific">Alkalibacillus flavidus</name>
    <dbReference type="NCBI Taxonomy" id="546021"/>
    <lineage>
        <taxon>Bacteria</taxon>
        <taxon>Bacillati</taxon>
        <taxon>Bacillota</taxon>
        <taxon>Bacilli</taxon>
        <taxon>Bacillales</taxon>
        <taxon>Bacillaceae</taxon>
        <taxon>Alkalibacillus</taxon>
    </lineage>
</organism>
<sequence>MKILYATLKELTEEQRSFLADKYRVDRSTPIPDKEMAERYNMTQLDYMNMRKRYERLFYRQLEKALDYYKGERA</sequence>
<dbReference type="Proteomes" id="UP001549167">
    <property type="component" value="Unassembled WGS sequence"/>
</dbReference>
<protein>
    <recommendedName>
        <fullName evidence="3">ArpU family transcriptional regulator</fullName>
    </recommendedName>
</protein>
<proteinExistence type="predicted"/>
<gene>
    <name evidence="1" type="ORF">ABID56_002615</name>
</gene>
<accession>A0ABV2KY27</accession>